<keyword evidence="9" id="KW-1185">Reference proteome</keyword>
<feature type="binding site" evidence="6">
    <location>
        <position position="101"/>
    </location>
    <ligand>
        <name>chlorophyll a</name>
        <dbReference type="ChEBI" id="CHEBI:58416"/>
        <label>1</label>
    </ligand>
</feature>
<keyword evidence="2 7" id="KW-0150">Chloroplast</keyword>
<dbReference type="InterPro" id="IPR001344">
    <property type="entry name" value="Chloro_AB-bd_pln"/>
</dbReference>
<reference evidence="8 9" key="1">
    <citation type="journal article" date="2017" name="Mol. Biol. Evol.">
        <title>The 4-celled Tetrabaena socialis nuclear genome reveals the essential components for genetic control of cell number at the origin of multicellularity in the volvocine lineage.</title>
        <authorList>
            <person name="Featherston J."/>
            <person name="Arakaki Y."/>
            <person name="Hanschen E.R."/>
            <person name="Ferris P.J."/>
            <person name="Michod R.E."/>
            <person name="Olson B.J.S.C."/>
            <person name="Nozaki H."/>
            <person name="Durand P.M."/>
        </authorList>
    </citation>
    <scope>NUCLEOTIDE SEQUENCE [LARGE SCALE GENOMIC DNA]</scope>
    <source>
        <strain evidence="8 9">NIES-571</strain>
    </source>
</reference>
<keyword evidence="5 7" id="KW-0157">Chromophore</keyword>
<feature type="binding site" evidence="6">
    <location>
        <position position="219"/>
    </location>
    <ligand>
        <name>chlorophyll a</name>
        <dbReference type="ChEBI" id="CHEBI:58416"/>
        <label>1</label>
    </ligand>
</feature>
<evidence type="ECO:0000256" key="2">
    <source>
        <dbReference type="ARBA" id="ARBA00022528"/>
    </source>
</evidence>
<feature type="transmembrane region" description="Helical" evidence="7">
    <location>
        <begin position="143"/>
        <end position="161"/>
    </location>
</feature>
<keyword evidence="1 6" id="KW-0148">Chlorophyll</keyword>
<dbReference type="OrthoDB" id="423598at2759"/>
<dbReference type="GO" id="GO:0009522">
    <property type="term" value="C:photosystem I"/>
    <property type="evidence" value="ECO:0007669"/>
    <property type="project" value="UniProtKB-KW"/>
</dbReference>
<dbReference type="PANTHER" id="PTHR21649">
    <property type="entry name" value="CHLOROPHYLL A/B BINDING PROTEIN"/>
    <property type="match status" value="1"/>
</dbReference>
<evidence type="ECO:0000313" key="8">
    <source>
        <dbReference type="EMBL" id="PNH00627.1"/>
    </source>
</evidence>
<keyword evidence="7" id="KW-0812">Transmembrane</keyword>
<dbReference type="GO" id="GO:0009523">
    <property type="term" value="C:photosystem II"/>
    <property type="evidence" value="ECO:0007669"/>
    <property type="project" value="UniProtKB-KW"/>
</dbReference>
<accession>A0A2J7ZK40</accession>
<dbReference type="GO" id="GO:0016168">
    <property type="term" value="F:chlorophyll binding"/>
    <property type="evidence" value="ECO:0007669"/>
    <property type="project" value="UniProtKB-KW"/>
</dbReference>
<keyword evidence="7" id="KW-0793">Thylakoid</keyword>
<sequence length="265" mass="28536">MAFTLSKSAAFGVSAKARSSTRRSVRVQAAAVPENVASARAWISEWKGKQAGSFRDAALPSWMPGASLPGYLDGTLPGDFGFDPLALGAEPSKLKWYAQGELMNARFAMLAVAGILIPELLSSIGLSWPGAGVAWYDAGKFEYFAPASALFGVQMLLFSWAEFRRYQDILKPGSANVDPIFTNNKLPDGNEPGYPGGIFDPFGWSKGDMKALKTKEIKNGRLAMLAFAGFVGQAYTTGTTPLKNLATHLADPWSTTVWQNDLARL</sequence>
<comment type="similarity">
    <text evidence="7">Belongs to the light-harvesting chlorophyll a/b-binding (LHC) protein family.</text>
</comment>
<keyword evidence="3 7" id="KW-0602">Photosynthesis</keyword>
<comment type="function">
    <text evidence="7">The light-harvesting complex (LHC) functions as a light receptor, it captures and delivers excitation energy to photosystems with which it is closely associated.</text>
</comment>
<dbReference type="GO" id="GO:0009765">
    <property type="term" value="P:photosynthesis, light harvesting"/>
    <property type="evidence" value="ECO:0007669"/>
    <property type="project" value="InterPro"/>
</dbReference>
<dbReference type="Gene3D" id="1.10.3460.10">
    <property type="entry name" value="Chlorophyll a/b binding protein domain"/>
    <property type="match status" value="1"/>
</dbReference>
<evidence type="ECO:0000256" key="3">
    <source>
        <dbReference type="ARBA" id="ARBA00022531"/>
    </source>
</evidence>
<evidence type="ECO:0000256" key="7">
    <source>
        <dbReference type="RuleBase" id="RU363080"/>
    </source>
</evidence>
<dbReference type="EMBL" id="PGGS01001263">
    <property type="protein sequence ID" value="PNH00627.1"/>
    <property type="molecule type" value="Genomic_DNA"/>
</dbReference>
<keyword evidence="7" id="KW-0603">Photosystem I</keyword>
<organism evidence="8 9">
    <name type="scientific">Tetrabaena socialis</name>
    <dbReference type="NCBI Taxonomy" id="47790"/>
    <lineage>
        <taxon>Eukaryota</taxon>
        <taxon>Viridiplantae</taxon>
        <taxon>Chlorophyta</taxon>
        <taxon>core chlorophytes</taxon>
        <taxon>Chlorophyceae</taxon>
        <taxon>CS clade</taxon>
        <taxon>Chlamydomonadales</taxon>
        <taxon>Tetrabaenaceae</taxon>
        <taxon>Tetrabaena</taxon>
    </lineage>
</organism>
<protein>
    <recommendedName>
        <fullName evidence="7">Chlorophyll a-b binding protein, chloroplastic</fullName>
    </recommendedName>
</protein>
<evidence type="ECO:0000256" key="6">
    <source>
        <dbReference type="PIRSR" id="PIRSR601344-1"/>
    </source>
</evidence>
<keyword evidence="7" id="KW-0604">Photosystem II</keyword>
<keyword evidence="7" id="KW-0472">Membrane</keyword>
<evidence type="ECO:0000313" key="9">
    <source>
        <dbReference type="Proteomes" id="UP000236333"/>
    </source>
</evidence>
<keyword evidence="4 7" id="KW-0934">Plastid</keyword>
<dbReference type="GO" id="GO:0009535">
    <property type="term" value="C:chloroplast thylakoid membrane"/>
    <property type="evidence" value="ECO:0007669"/>
    <property type="project" value="UniProtKB-SubCell"/>
</dbReference>
<feature type="binding site" evidence="6">
    <location>
        <position position="215"/>
    </location>
    <ligand>
        <name>chlorophyll a</name>
        <dbReference type="ChEBI" id="CHEBI:58416"/>
        <label>1</label>
    </ligand>
</feature>
<feature type="binding site" description="axial binding residue" evidence="6">
    <location>
        <position position="186"/>
    </location>
    <ligand>
        <name>chlorophyll b</name>
        <dbReference type="ChEBI" id="CHEBI:61721"/>
        <label>1</label>
    </ligand>
    <ligandPart>
        <name>Mg</name>
        <dbReference type="ChEBI" id="CHEBI:25107"/>
    </ligandPart>
</feature>
<feature type="binding site" evidence="6">
    <location>
        <position position="221"/>
    </location>
    <ligand>
        <name>chlorophyll a</name>
        <dbReference type="ChEBI" id="CHEBI:58416"/>
        <label>1</label>
    </ligand>
</feature>
<gene>
    <name evidence="8" type="ORF">TSOC_013536</name>
</gene>
<comment type="caution">
    <text evidence="8">The sequence shown here is derived from an EMBL/GenBank/DDBJ whole genome shotgun (WGS) entry which is preliminary data.</text>
</comment>
<comment type="subcellular location">
    <subcellularLocation>
        <location evidence="7">Plastid</location>
        <location evidence="7">Chloroplast thylakoid membrane</location>
    </subcellularLocation>
</comment>
<feature type="transmembrane region" description="Helical" evidence="7">
    <location>
        <begin position="107"/>
        <end position="131"/>
    </location>
</feature>
<evidence type="ECO:0000256" key="5">
    <source>
        <dbReference type="ARBA" id="ARBA00022991"/>
    </source>
</evidence>
<feature type="binding site" evidence="6">
    <location>
        <position position="248"/>
    </location>
    <ligand>
        <name>chlorophyll a</name>
        <dbReference type="ChEBI" id="CHEBI:58416"/>
        <label>1</label>
    </ligand>
</feature>
<dbReference type="InterPro" id="IPR022796">
    <property type="entry name" value="Chloroa_b-bind"/>
</dbReference>
<feature type="binding site" evidence="6">
    <location>
        <position position="233"/>
    </location>
    <ligand>
        <name>chlorophyll a</name>
        <dbReference type="ChEBI" id="CHEBI:58416"/>
        <label>1</label>
    </ligand>
</feature>
<dbReference type="AlphaFoldDB" id="A0A2J7ZK40"/>
<dbReference type="Pfam" id="PF00504">
    <property type="entry name" value="Chloroa_b-bind"/>
    <property type="match status" value="1"/>
</dbReference>
<dbReference type="SUPFAM" id="SSF103511">
    <property type="entry name" value="Chlorophyll a-b binding protein"/>
    <property type="match status" value="1"/>
</dbReference>
<feature type="binding site" description="axial binding residue" evidence="6">
    <location>
        <position position="106"/>
    </location>
    <ligand>
        <name>chlorophyll b</name>
        <dbReference type="ChEBI" id="CHEBI:61721"/>
        <label>1</label>
    </ligand>
    <ligandPart>
        <name>Mg</name>
        <dbReference type="ChEBI" id="CHEBI:25107"/>
    </ligandPart>
</feature>
<feature type="binding site" evidence="6">
    <location>
        <position position="216"/>
    </location>
    <ligand>
        <name>chlorophyll a</name>
        <dbReference type="ChEBI" id="CHEBI:58416"/>
        <label>5</label>
    </ligand>
</feature>
<evidence type="ECO:0000256" key="1">
    <source>
        <dbReference type="ARBA" id="ARBA00022494"/>
    </source>
</evidence>
<keyword evidence="7" id="KW-1133">Transmembrane helix</keyword>
<dbReference type="Proteomes" id="UP000236333">
    <property type="component" value="Unassembled WGS sequence"/>
</dbReference>
<evidence type="ECO:0000256" key="4">
    <source>
        <dbReference type="ARBA" id="ARBA00022640"/>
    </source>
</evidence>
<proteinExistence type="inferred from homology"/>
<name>A0A2J7ZK40_9CHLO</name>